<evidence type="ECO:0000313" key="2">
    <source>
        <dbReference type="Proteomes" id="UP000070531"/>
    </source>
</evidence>
<gene>
    <name evidence="1" type="ORF">HMPREF1860_01600</name>
</gene>
<protein>
    <submittedName>
        <fullName evidence="1">Uncharacterized protein</fullName>
    </submittedName>
</protein>
<dbReference type="EMBL" id="LSDL01000091">
    <property type="protein sequence ID" value="KXB76502.1"/>
    <property type="molecule type" value="Genomic_DNA"/>
</dbReference>
<comment type="caution">
    <text evidence="1">The sequence shown here is derived from an EMBL/GenBank/DDBJ whole genome shotgun (WGS) entry which is preliminary data.</text>
</comment>
<evidence type="ECO:0000313" key="1">
    <source>
        <dbReference type="EMBL" id="KXB76502.1"/>
    </source>
</evidence>
<dbReference type="RefSeq" id="WP_231725281.1">
    <property type="nucleotide sequence ID" value="NZ_KQ960539.1"/>
</dbReference>
<dbReference type="PATRIC" id="fig|419005.5.peg.1600"/>
<accession>A0A134B985</accession>
<dbReference type="Proteomes" id="UP000070531">
    <property type="component" value="Unassembled WGS sequence"/>
</dbReference>
<proteinExistence type="predicted"/>
<dbReference type="AlphaFoldDB" id="A0A134B985"/>
<organism evidence="1">
    <name type="scientific">Prevotella amnii</name>
    <dbReference type="NCBI Taxonomy" id="419005"/>
    <lineage>
        <taxon>Bacteria</taxon>
        <taxon>Pseudomonadati</taxon>
        <taxon>Bacteroidota</taxon>
        <taxon>Bacteroidia</taxon>
        <taxon>Bacteroidales</taxon>
        <taxon>Prevotellaceae</taxon>
        <taxon>Prevotella</taxon>
    </lineage>
</organism>
<reference evidence="1 2" key="1">
    <citation type="submission" date="2016-01" db="EMBL/GenBank/DDBJ databases">
        <authorList>
            <person name="Oliw E.H."/>
        </authorList>
    </citation>
    <scope>NUCLEOTIDE SEQUENCE [LARGE SCALE GENOMIC DNA]</scope>
    <source>
        <strain evidence="1 2">DNF00307</strain>
    </source>
</reference>
<dbReference type="STRING" id="419005.HMPREF1860_01600"/>
<sequence length="118" mass="13712">MGSVACWKRHKSANYHAATECLNEMIDMRMKTILFERQSELLVGKPRRKIVTNVGLQYFYFPTSSTRAENRLQNSRNKRKRTKIASDNLLSYVTICLNGDCLSRNAERLWGLPPEYPI</sequence>
<name>A0A134B985_9BACT</name>